<evidence type="ECO:0000313" key="5">
    <source>
        <dbReference type="Proteomes" id="UP000286997"/>
    </source>
</evidence>
<accession>A0A437PD81</accession>
<evidence type="ECO:0000259" key="3">
    <source>
        <dbReference type="Pfam" id="PF13778"/>
    </source>
</evidence>
<dbReference type="InterPro" id="IPR025232">
    <property type="entry name" value="DUF4174"/>
</dbReference>
<name>A0A437PD81_9HYPH</name>
<sequence>MPSTPFVPAALSLVLAVPSVAGAASLDAYRWKARVLVIAAADADDPHLAEQRRIVAAAQRGSRERDLVVVEAVGPGVEAEGLRRRFGLPAREFRAVLVGKDGGAKLSAAAPISAERLFEIIDAMPMRRDEAAGRR</sequence>
<feature type="domain" description="DUF4174" evidence="3">
    <location>
        <begin position="26"/>
        <end position="130"/>
    </location>
</feature>
<keyword evidence="5" id="KW-1185">Reference proteome</keyword>
<evidence type="ECO:0000256" key="2">
    <source>
        <dbReference type="SAM" id="SignalP"/>
    </source>
</evidence>
<dbReference type="EMBL" id="SACP01000004">
    <property type="protein sequence ID" value="RVU20189.1"/>
    <property type="molecule type" value="Genomic_DNA"/>
</dbReference>
<dbReference type="Pfam" id="PF13778">
    <property type="entry name" value="DUF4174"/>
    <property type="match status" value="1"/>
</dbReference>
<evidence type="ECO:0000313" key="4">
    <source>
        <dbReference type="EMBL" id="RVU20189.1"/>
    </source>
</evidence>
<dbReference type="AlphaFoldDB" id="A0A437PD81"/>
<gene>
    <name evidence="4" type="ORF">EOE48_06160</name>
</gene>
<proteinExistence type="predicted"/>
<organism evidence="4 5">
    <name type="scientific">Methylobacterium oryzihabitans</name>
    <dbReference type="NCBI Taxonomy" id="2499852"/>
    <lineage>
        <taxon>Bacteria</taxon>
        <taxon>Pseudomonadati</taxon>
        <taxon>Pseudomonadota</taxon>
        <taxon>Alphaproteobacteria</taxon>
        <taxon>Hyphomicrobiales</taxon>
        <taxon>Methylobacteriaceae</taxon>
        <taxon>Methylobacterium</taxon>
    </lineage>
</organism>
<protein>
    <submittedName>
        <fullName evidence="4">DUF4174 domain-containing protein</fullName>
    </submittedName>
</protein>
<dbReference type="OrthoDB" id="7362103at2"/>
<dbReference type="Proteomes" id="UP000286997">
    <property type="component" value="Unassembled WGS sequence"/>
</dbReference>
<feature type="chain" id="PRO_5019319727" evidence="2">
    <location>
        <begin position="24"/>
        <end position="135"/>
    </location>
</feature>
<comment type="caution">
    <text evidence="4">The sequence shown here is derived from an EMBL/GenBank/DDBJ whole genome shotgun (WGS) entry which is preliminary data.</text>
</comment>
<keyword evidence="1 2" id="KW-0732">Signal</keyword>
<evidence type="ECO:0000256" key="1">
    <source>
        <dbReference type="ARBA" id="ARBA00022729"/>
    </source>
</evidence>
<reference evidence="4 5" key="1">
    <citation type="submission" date="2019-01" db="EMBL/GenBank/DDBJ databases">
        <authorList>
            <person name="Chen W.-M."/>
        </authorList>
    </citation>
    <scope>NUCLEOTIDE SEQUENCE [LARGE SCALE GENOMIC DNA]</scope>
    <source>
        <strain evidence="4 5">TER-1</strain>
    </source>
</reference>
<dbReference type="RefSeq" id="WP_127727908.1">
    <property type="nucleotide sequence ID" value="NZ_SACP01000004.1"/>
</dbReference>
<feature type="signal peptide" evidence="2">
    <location>
        <begin position="1"/>
        <end position="23"/>
    </location>
</feature>